<accession>F0VLE2</accession>
<dbReference type="EMBL" id="LN714485">
    <property type="protein sequence ID" value="CEL68766.1"/>
    <property type="molecule type" value="Genomic_DNA"/>
</dbReference>
<dbReference type="RefSeq" id="XP_003884101.1">
    <property type="nucleotide sequence ID" value="XM_003884052.1"/>
</dbReference>
<proteinExistence type="predicted"/>
<dbReference type="AlphaFoldDB" id="F0VLE2"/>
<dbReference type="OrthoDB" id="331730at2759"/>
<dbReference type="Proteomes" id="UP000007494">
    <property type="component" value="Chromosome X"/>
</dbReference>
<feature type="region of interest" description="Disordered" evidence="1">
    <location>
        <begin position="422"/>
        <end position="452"/>
    </location>
</feature>
<name>F0VLE2_NEOCL</name>
<dbReference type="InParanoid" id="F0VLE2"/>
<feature type="compositionally biased region" description="Polar residues" evidence="1">
    <location>
        <begin position="431"/>
        <end position="450"/>
    </location>
</feature>
<protein>
    <submittedName>
        <fullName evidence="3">Uncharacterized protein</fullName>
    </submittedName>
</protein>
<evidence type="ECO:0000313" key="4">
    <source>
        <dbReference type="EMBL" id="CEL68766.1"/>
    </source>
</evidence>
<dbReference type="eggNOG" id="ENOG502QZZ7">
    <property type="taxonomic scope" value="Eukaryota"/>
</dbReference>
<dbReference type="VEuPathDB" id="ToxoDB:NCLIV_045040"/>
<sequence>MFFALQLVALLIGGTLLESDHAAAEEHNQLINSSLGLLKTPENAVSSLPKPPAISNNTGSIQDAASSSRDEIVPLQPTAFFHQMNAKATRDLGKKPLFRKVEEPVHLVPIYSSLLGDKYISPFEPPIPVHLPFSGIVVPGIAHLTPKGTRPASVYPASKSGPPLNGRRLEVKNRLKRKGAWDKDITPGAHQIYTSKYYDFEAGEYRPSPRMAHARRLSESEPLASPQTTVPTRILIKDRYTANINPWSVRARAQPPMIFYYPQTATHIVEELEEDQGIERIYAKDLPAVPPPPPCVGLGCYRRLGLKKKPTLFAPPDPVVVVEVTEEKKKAEPKEKKVKISAPPEIRYIPLSKEYIPLLAWPVTHPHPAGSKHGAHGLGGISSHPPQMVGHGDYFYAQHHTGFGGGYTEEPFNASHVAGTGTPMSAARESPATTEYAQSLGSSRSQSEASIPSHIDQEAYAVPDSMGSSMILPYTAAGEGATL</sequence>
<evidence type="ECO:0000256" key="2">
    <source>
        <dbReference type="SAM" id="SignalP"/>
    </source>
</evidence>
<evidence type="ECO:0000256" key="1">
    <source>
        <dbReference type="SAM" id="MobiDB-lite"/>
    </source>
</evidence>
<evidence type="ECO:0000313" key="5">
    <source>
        <dbReference type="Proteomes" id="UP000007494"/>
    </source>
</evidence>
<feature type="region of interest" description="Disordered" evidence="1">
    <location>
        <begin position="46"/>
        <end position="66"/>
    </location>
</feature>
<reference evidence="5" key="3">
    <citation type="journal article" date="2012" name="PLoS Pathog.">
        <title>Comparative genomics of the apicomplexan parasites Toxoplasma gondii and Neospora caninum: Coccidia differing in host range and transmission strategy.</title>
        <authorList>
            <person name="Reid A.J."/>
            <person name="Vermont S.J."/>
            <person name="Cotton J.A."/>
            <person name="Harris D."/>
            <person name="Hill-Cawthorne G.A."/>
            <person name="Konen-Waisman S."/>
            <person name="Latham S.M."/>
            <person name="Mourier T."/>
            <person name="Norton R."/>
            <person name="Quail M.A."/>
            <person name="Sanders M."/>
            <person name="Shanmugam D."/>
            <person name="Sohal A."/>
            <person name="Wasmuth J.D."/>
            <person name="Brunk B."/>
            <person name="Grigg M.E."/>
            <person name="Howard J.C."/>
            <person name="Parkinson J."/>
            <person name="Roos D.S."/>
            <person name="Trees A.J."/>
            <person name="Berriman M."/>
            <person name="Pain A."/>
            <person name="Wastling J.M."/>
        </authorList>
    </citation>
    <scope>NUCLEOTIDE SEQUENCE [LARGE SCALE GENOMIC DNA]</scope>
    <source>
        <strain evidence="5">Liverpool</strain>
    </source>
</reference>
<reference evidence="4" key="4">
    <citation type="journal article" date="2015" name="PLoS ONE">
        <title>Comprehensive Evaluation of Toxoplasma gondii VEG and Neospora caninum LIV Genomes with Tachyzoite Stage Transcriptome and Proteome Defines Novel Transcript Features.</title>
        <authorList>
            <person name="Ramaprasad A."/>
            <person name="Mourier T."/>
            <person name="Naeem R."/>
            <person name="Malas T.B."/>
            <person name="Moussa E."/>
            <person name="Panigrahi A."/>
            <person name="Vermont S.J."/>
            <person name="Otto T.D."/>
            <person name="Wastling J."/>
            <person name="Pain A."/>
        </authorList>
    </citation>
    <scope>NUCLEOTIDE SEQUENCE</scope>
    <source>
        <strain evidence="4">Liverpool</strain>
    </source>
</reference>
<gene>
    <name evidence="4" type="ORF">BN1204_045040</name>
    <name evidence="3" type="ORF">NCLIV_045040</name>
</gene>
<feature type="chain" id="PRO_5007655316" evidence="2">
    <location>
        <begin position="18"/>
        <end position="483"/>
    </location>
</feature>
<dbReference type="OMA" id="TANINPW"/>
<reference evidence="3" key="2">
    <citation type="submission" date="2011-03" db="EMBL/GenBank/DDBJ databases">
        <title>Comparative genomics and transcriptomics of Neospora caninum and Toxoplasma gondii.</title>
        <authorList>
            <person name="Reid A.J."/>
            <person name="Sohal A."/>
            <person name="Harris D."/>
            <person name="Quail M."/>
            <person name="Sanders M."/>
            <person name="Berriman M."/>
            <person name="Wastling J.M."/>
            <person name="Pain A."/>
        </authorList>
    </citation>
    <scope>NUCLEOTIDE SEQUENCE</scope>
    <source>
        <strain evidence="3">Liverpool</strain>
    </source>
</reference>
<keyword evidence="2" id="KW-0732">Signal</keyword>
<dbReference type="GeneID" id="13442050"/>
<reference evidence="3" key="1">
    <citation type="submission" date="2011-02" db="EMBL/GenBank/DDBJ databases">
        <authorList>
            <person name="Aslett M."/>
        </authorList>
    </citation>
    <scope>NUCLEOTIDE SEQUENCE</scope>
    <source>
        <strain evidence="3">Liverpool</strain>
    </source>
</reference>
<feature type="signal peptide" evidence="2">
    <location>
        <begin position="1"/>
        <end position="17"/>
    </location>
</feature>
<feature type="compositionally biased region" description="Polar residues" evidence="1">
    <location>
        <begin position="54"/>
        <end position="66"/>
    </location>
</feature>
<organism evidence="3 5">
    <name type="scientific">Neospora caninum (strain Liverpool)</name>
    <dbReference type="NCBI Taxonomy" id="572307"/>
    <lineage>
        <taxon>Eukaryota</taxon>
        <taxon>Sar</taxon>
        <taxon>Alveolata</taxon>
        <taxon>Apicomplexa</taxon>
        <taxon>Conoidasida</taxon>
        <taxon>Coccidia</taxon>
        <taxon>Eucoccidiorida</taxon>
        <taxon>Eimeriorina</taxon>
        <taxon>Sarcocystidae</taxon>
        <taxon>Neospora</taxon>
    </lineage>
</organism>
<evidence type="ECO:0000313" key="3">
    <source>
        <dbReference type="EMBL" id="CBZ54070.1"/>
    </source>
</evidence>
<dbReference type="EMBL" id="FR823391">
    <property type="protein sequence ID" value="CBZ54070.1"/>
    <property type="molecule type" value="Genomic_DNA"/>
</dbReference>
<keyword evidence="5" id="KW-1185">Reference proteome</keyword>